<accession>A0AAV1XKX6</accession>
<dbReference type="GO" id="GO:0000145">
    <property type="term" value="C:exocyst"/>
    <property type="evidence" value="ECO:0007669"/>
    <property type="project" value="InterPro"/>
</dbReference>
<evidence type="ECO:0000256" key="2">
    <source>
        <dbReference type="ARBA" id="ARBA00022448"/>
    </source>
</evidence>
<feature type="domain" description="Exocyst complex subunit Exo70 C-terminal" evidence="5">
    <location>
        <begin position="326"/>
        <end position="704"/>
    </location>
</feature>
<name>A0AAV1XKX6_LUPLU</name>
<feature type="region of interest" description="Disordered" evidence="4">
    <location>
        <begin position="1"/>
        <end position="88"/>
    </location>
</feature>
<dbReference type="InterPro" id="IPR016159">
    <property type="entry name" value="Cullin_repeat-like_dom_sf"/>
</dbReference>
<evidence type="ECO:0000259" key="5">
    <source>
        <dbReference type="Pfam" id="PF03081"/>
    </source>
</evidence>
<dbReference type="SUPFAM" id="SSF74788">
    <property type="entry name" value="Cullin repeat-like"/>
    <property type="match status" value="1"/>
</dbReference>
<dbReference type="PANTHER" id="PTHR12542">
    <property type="entry name" value="EXOCYST COMPLEX PROTEIN EXO70"/>
    <property type="match status" value="1"/>
</dbReference>
<gene>
    <name evidence="6" type="ORF">LLUT_LOCUS22643</name>
</gene>
<dbReference type="InterPro" id="IPR004140">
    <property type="entry name" value="Exo70"/>
</dbReference>
<comment type="similarity">
    <text evidence="1 3">Belongs to the EXO70 family.</text>
</comment>
<reference evidence="6 7" key="1">
    <citation type="submission" date="2024-03" db="EMBL/GenBank/DDBJ databases">
        <authorList>
            <person name="Martinez-Hernandez J."/>
        </authorList>
    </citation>
    <scope>NUCLEOTIDE SEQUENCE [LARGE SCALE GENOMIC DNA]</scope>
</reference>
<dbReference type="PANTHER" id="PTHR12542:SF93">
    <property type="entry name" value="EXOCYST COMPLEX COMPONENT EXO70C2"/>
    <property type="match status" value="1"/>
</dbReference>
<dbReference type="Gene3D" id="1.20.1280.170">
    <property type="entry name" value="Exocyst complex component Exo70"/>
    <property type="match status" value="1"/>
</dbReference>
<feature type="compositionally biased region" description="Low complexity" evidence="4">
    <location>
        <begin position="508"/>
        <end position="522"/>
    </location>
</feature>
<keyword evidence="3" id="KW-0653">Protein transport</keyword>
<dbReference type="GO" id="GO:0015031">
    <property type="term" value="P:protein transport"/>
    <property type="evidence" value="ECO:0007669"/>
    <property type="project" value="UniProtKB-KW"/>
</dbReference>
<evidence type="ECO:0000256" key="3">
    <source>
        <dbReference type="RuleBase" id="RU365026"/>
    </source>
</evidence>
<feature type="compositionally biased region" description="Basic and acidic residues" evidence="4">
    <location>
        <begin position="493"/>
        <end position="507"/>
    </location>
</feature>
<sequence length="720" mass="82540">MEKNLVEHSTSFSHLNDDKNTNVASHDASDGKTLQEPIENVDHAIKKDEETLKKDVENVEEEMKNTQEGDVDAKEKKEEEDGVVEIPPQTSPRLENVFEDIDAYINANTTTKIPDFVHMFLDIVEEKITSYDTGKTKWGEAKEEDSSLLEAIDRISKLVKLIPELLTSPSQIEEEEEEIDAKNVKHSLLKNHIGAIHQQAMSYLEDEFRSLIDEPQNRIEPEPNKHDPKGKHVTESQPQSQPSDSEPDSERVPNFPGYGDEAISNLNNIAIKMISGGYQSECYNIYFISRKHAFEESLHKLGLEKISIDEVHKMQWEALEREIPTWNNSFKECMEVYFPGERKLAKAVFSDHREVADSVFMMVCHRVVIQLVNFAEAIAMTKPSGEKLFKFLDMYETLRDLIMNLDNLFPEECLEELKAETTSAKCRLGESIIVIFCELENSIKSDTGKTPVAGGAVHPLTRYIMNYLKFACEYKDTLEDVFKEHSKIERADSTSRPYYEADNKNENHSVTNNNSSNNNKENVSPFAAQLMRVMELLDSNLEGKANLYKDSALSSIFMMNNGRYIVQKTKGSPDLYKVMGETWCRKRSSNLRTYHKNYQIETWSKILGCLSPKGLNDNGKVHKPVLKERFKSFNALFEEIHKTQSTWVVSDEQLQSELRVSISALVIPAYRSFLGRFSQYLDLGRQTEKYIKFQAEDIETYIDELFDGNPHNQSLARKKA</sequence>
<dbReference type="InterPro" id="IPR046364">
    <property type="entry name" value="Exo70_C"/>
</dbReference>
<protein>
    <recommendedName>
        <fullName evidence="3">Exocyst subunit Exo70 family protein</fullName>
    </recommendedName>
</protein>
<dbReference type="AlphaFoldDB" id="A0AAV1XKX6"/>
<keyword evidence="2 3" id="KW-0813">Transport</keyword>
<keyword evidence="3" id="KW-0268">Exocytosis</keyword>
<evidence type="ECO:0000256" key="1">
    <source>
        <dbReference type="ARBA" id="ARBA00006756"/>
    </source>
</evidence>
<feature type="compositionally biased region" description="Low complexity" evidence="4">
    <location>
        <begin position="235"/>
        <end position="244"/>
    </location>
</feature>
<evidence type="ECO:0000313" key="6">
    <source>
        <dbReference type="EMBL" id="CAL0321583.1"/>
    </source>
</evidence>
<comment type="caution">
    <text evidence="6">The sequence shown here is derived from an EMBL/GenBank/DDBJ whole genome shotgun (WGS) entry which is preliminary data.</text>
</comment>
<dbReference type="GO" id="GO:0005546">
    <property type="term" value="F:phosphatidylinositol-4,5-bisphosphate binding"/>
    <property type="evidence" value="ECO:0007669"/>
    <property type="project" value="InterPro"/>
</dbReference>
<feature type="region of interest" description="Disordered" evidence="4">
    <location>
        <begin position="493"/>
        <end position="522"/>
    </location>
</feature>
<dbReference type="GO" id="GO:0006887">
    <property type="term" value="P:exocytosis"/>
    <property type="evidence" value="ECO:0007669"/>
    <property type="project" value="UniProtKB-KW"/>
</dbReference>
<proteinExistence type="inferred from homology"/>
<dbReference type="Pfam" id="PF20669">
    <property type="entry name" value="Exo70_N"/>
    <property type="match status" value="1"/>
</dbReference>
<feature type="compositionally biased region" description="Basic and acidic residues" evidence="4">
    <location>
        <begin position="215"/>
        <end position="234"/>
    </location>
</feature>
<organism evidence="6 7">
    <name type="scientific">Lupinus luteus</name>
    <name type="common">European yellow lupine</name>
    <dbReference type="NCBI Taxonomy" id="3873"/>
    <lineage>
        <taxon>Eukaryota</taxon>
        <taxon>Viridiplantae</taxon>
        <taxon>Streptophyta</taxon>
        <taxon>Embryophyta</taxon>
        <taxon>Tracheophyta</taxon>
        <taxon>Spermatophyta</taxon>
        <taxon>Magnoliopsida</taxon>
        <taxon>eudicotyledons</taxon>
        <taxon>Gunneridae</taxon>
        <taxon>Pentapetalae</taxon>
        <taxon>rosids</taxon>
        <taxon>fabids</taxon>
        <taxon>Fabales</taxon>
        <taxon>Fabaceae</taxon>
        <taxon>Papilionoideae</taxon>
        <taxon>50 kb inversion clade</taxon>
        <taxon>genistoids sensu lato</taxon>
        <taxon>core genistoids</taxon>
        <taxon>Genisteae</taxon>
        <taxon>Lupinus</taxon>
    </lineage>
</organism>
<evidence type="ECO:0000256" key="4">
    <source>
        <dbReference type="SAM" id="MobiDB-lite"/>
    </source>
</evidence>
<dbReference type="FunFam" id="1.20.1280.170:FF:000003">
    <property type="entry name" value="Exocyst subunit Exo70 family protein"/>
    <property type="match status" value="1"/>
</dbReference>
<evidence type="ECO:0000313" key="7">
    <source>
        <dbReference type="Proteomes" id="UP001497480"/>
    </source>
</evidence>
<comment type="function">
    <text evidence="3">Component of the exocyst complex.</text>
</comment>
<dbReference type="Proteomes" id="UP001497480">
    <property type="component" value="Unassembled WGS sequence"/>
</dbReference>
<feature type="compositionally biased region" description="Basic and acidic residues" evidence="4">
    <location>
        <begin position="40"/>
        <end position="79"/>
    </location>
</feature>
<dbReference type="Pfam" id="PF03081">
    <property type="entry name" value="Exo70_C"/>
    <property type="match status" value="1"/>
</dbReference>
<keyword evidence="7" id="KW-1185">Reference proteome</keyword>
<feature type="region of interest" description="Disordered" evidence="4">
    <location>
        <begin position="215"/>
        <end position="258"/>
    </location>
</feature>
<dbReference type="EMBL" id="CAXHTB010000015">
    <property type="protein sequence ID" value="CAL0321583.1"/>
    <property type="molecule type" value="Genomic_DNA"/>
</dbReference>